<dbReference type="EMBL" id="JAEMOS010000039">
    <property type="protein sequence ID" value="MBJ7267655.1"/>
    <property type="molecule type" value="Genomic_DNA"/>
</dbReference>
<dbReference type="Proteomes" id="UP000621390">
    <property type="component" value="Unassembled WGS sequence"/>
</dbReference>
<dbReference type="RefSeq" id="WP_199494932.1">
    <property type="nucleotide sequence ID" value="NZ_JAEMOO010000003.1"/>
</dbReference>
<accession>A0A8I1KDV4</accession>
<dbReference type="EMBL" id="JAEMOP010000002">
    <property type="protein sequence ID" value="MBJ7315346.1"/>
    <property type="molecule type" value="Genomic_DNA"/>
</dbReference>
<evidence type="ECO:0000313" key="5">
    <source>
        <dbReference type="Proteomes" id="UP000655994"/>
    </source>
</evidence>
<evidence type="ECO:0000313" key="2">
    <source>
        <dbReference type="EMBL" id="MBJ7267655.1"/>
    </source>
</evidence>
<reference evidence="3 5" key="1">
    <citation type="submission" date="2020-09" db="EMBL/GenBank/DDBJ databases">
        <title>Draft Genomes of Bacterial Isolates from North Pond Shallow Sediments.</title>
        <authorList>
            <person name="Kiel Reese B."/>
            <person name="Mullis M."/>
            <person name="Weisend R.E."/>
        </authorList>
    </citation>
    <scope>NUCLEOTIDE SEQUENCE</scope>
    <source>
        <strain evidence="3">KJE-2</strain>
        <strain evidence="2 5">KJE-3</strain>
    </source>
</reference>
<organism evidence="3 4">
    <name type="scientific">Idiomarina abyssalis</name>
    <dbReference type="NCBI Taxonomy" id="86102"/>
    <lineage>
        <taxon>Bacteria</taxon>
        <taxon>Pseudomonadati</taxon>
        <taxon>Pseudomonadota</taxon>
        <taxon>Gammaproteobacteria</taxon>
        <taxon>Alteromonadales</taxon>
        <taxon>Idiomarinaceae</taxon>
        <taxon>Idiomarina</taxon>
    </lineage>
</organism>
<proteinExistence type="predicted"/>
<evidence type="ECO:0000259" key="1">
    <source>
        <dbReference type="Pfam" id="PF00753"/>
    </source>
</evidence>
<evidence type="ECO:0000313" key="4">
    <source>
        <dbReference type="Proteomes" id="UP000621390"/>
    </source>
</evidence>
<dbReference type="PANTHER" id="PTHR30619:SF1">
    <property type="entry name" value="RECOMBINATION PROTEIN 2"/>
    <property type="match status" value="1"/>
</dbReference>
<name>A0A8I1KDV4_9GAMM</name>
<gene>
    <name evidence="2" type="ORF">JHC10_11985</name>
    <name evidence="3" type="ORF">JHC11_04995</name>
</gene>
<dbReference type="InterPro" id="IPR036866">
    <property type="entry name" value="RibonucZ/Hydroxyglut_hydro"/>
</dbReference>
<dbReference type="InterPro" id="IPR001279">
    <property type="entry name" value="Metallo-B-lactamas"/>
</dbReference>
<dbReference type="AlphaFoldDB" id="A0A8I1KDV4"/>
<dbReference type="GO" id="GO:0016787">
    <property type="term" value="F:hydrolase activity"/>
    <property type="evidence" value="ECO:0007669"/>
    <property type="project" value="UniProtKB-KW"/>
</dbReference>
<dbReference type="PANTHER" id="PTHR30619">
    <property type="entry name" value="DNA INTERNALIZATION/COMPETENCE PROTEIN COMEC/REC2"/>
    <property type="match status" value="1"/>
</dbReference>
<dbReference type="Pfam" id="PF00753">
    <property type="entry name" value="Lactamase_B"/>
    <property type="match status" value="1"/>
</dbReference>
<comment type="caution">
    <text evidence="3">The sequence shown here is derived from an EMBL/GenBank/DDBJ whole genome shotgun (WGS) entry which is preliminary data.</text>
</comment>
<keyword evidence="3" id="KW-0378">Hydrolase</keyword>
<dbReference type="SUPFAM" id="SSF56281">
    <property type="entry name" value="Metallo-hydrolase/oxidoreductase"/>
    <property type="match status" value="1"/>
</dbReference>
<dbReference type="InterPro" id="IPR052159">
    <property type="entry name" value="Competence_DNA_uptake"/>
</dbReference>
<sequence>MPIIKSYAVGAGDMFYIRHGGDNFTIIDCDLSDDNRDEIIQELKDESRDKGIRRFICTHPDEDHFGGIHWLDDSLPIYNFYVVKNQAIKDKDTESFKRYCDLRDSDKAFYIHKGCSRKWMNIGDDERGSAGINILWPDTDNEHFKEALSACDAGESYNNTSAVIRYSFSGGASFLWLGDLETQFMEDIVDEIELEKTTVVFAAHHGRNSGKIPNSWLEKLDPQVIVIGEAPSRHLNYYTGYEILTQNRAGHITMECIDNKIHFYSSKSDYSKDFLDYEGCTSYPNYFGSLTVETEYTL</sequence>
<evidence type="ECO:0000313" key="3">
    <source>
        <dbReference type="EMBL" id="MBJ7315346.1"/>
    </source>
</evidence>
<dbReference type="Proteomes" id="UP000655994">
    <property type="component" value="Unassembled WGS sequence"/>
</dbReference>
<keyword evidence="5" id="KW-1185">Reference proteome</keyword>
<dbReference type="Gene3D" id="3.60.15.10">
    <property type="entry name" value="Ribonuclease Z/Hydroxyacylglutathione hydrolase-like"/>
    <property type="match status" value="1"/>
</dbReference>
<protein>
    <submittedName>
        <fullName evidence="3">MBL fold metallo-hydrolase</fullName>
    </submittedName>
</protein>
<feature type="domain" description="Metallo-beta-lactamase" evidence="1">
    <location>
        <begin position="10"/>
        <end position="85"/>
    </location>
</feature>